<feature type="transmembrane region" description="Helical" evidence="6">
    <location>
        <begin position="168"/>
        <end position="190"/>
    </location>
</feature>
<evidence type="ECO:0000259" key="7">
    <source>
        <dbReference type="Pfam" id="PF01545"/>
    </source>
</evidence>
<dbReference type="GO" id="GO:0008324">
    <property type="term" value="F:monoatomic cation transmembrane transporter activity"/>
    <property type="evidence" value="ECO:0007669"/>
    <property type="project" value="InterPro"/>
</dbReference>
<dbReference type="Gene3D" id="1.20.1510.10">
    <property type="entry name" value="Cation efflux protein transmembrane domain"/>
    <property type="match status" value="1"/>
</dbReference>
<keyword evidence="5 6" id="KW-0472">Membrane</keyword>
<keyword evidence="2" id="KW-0813">Transport</keyword>
<dbReference type="STRING" id="571933.SAMN05216362_11020"/>
<dbReference type="RefSeq" id="WP_091773238.1">
    <property type="nucleotide sequence ID" value="NZ_CAESCL010000038.1"/>
</dbReference>
<evidence type="ECO:0000313" key="10">
    <source>
        <dbReference type="Proteomes" id="UP000199427"/>
    </source>
</evidence>
<dbReference type="InterPro" id="IPR027469">
    <property type="entry name" value="Cation_efflux_TMD_sf"/>
</dbReference>
<evidence type="ECO:0000256" key="1">
    <source>
        <dbReference type="ARBA" id="ARBA00004141"/>
    </source>
</evidence>
<dbReference type="Proteomes" id="UP000199427">
    <property type="component" value="Unassembled WGS sequence"/>
</dbReference>
<keyword evidence="10" id="KW-1185">Reference proteome</keyword>
<gene>
    <name evidence="9" type="ORF">SAMN05216362_11020</name>
</gene>
<protein>
    <submittedName>
        <fullName evidence="9">Cation diffusion facilitator family transporter</fullName>
    </submittedName>
</protein>
<evidence type="ECO:0000256" key="4">
    <source>
        <dbReference type="ARBA" id="ARBA00022989"/>
    </source>
</evidence>
<organism evidence="9 10">
    <name type="scientific">Piscibacillus halophilus</name>
    <dbReference type="NCBI Taxonomy" id="571933"/>
    <lineage>
        <taxon>Bacteria</taxon>
        <taxon>Bacillati</taxon>
        <taxon>Bacillota</taxon>
        <taxon>Bacilli</taxon>
        <taxon>Bacillales</taxon>
        <taxon>Bacillaceae</taxon>
        <taxon>Piscibacillus</taxon>
    </lineage>
</organism>
<dbReference type="InterPro" id="IPR040177">
    <property type="entry name" value="SLC30A9"/>
</dbReference>
<feature type="domain" description="Cation efflux protein cytoplasmic" evidence="8">
    <location>
        <begin position="231"/>
        <end position="302"/>
    </location>
</feature>
<dbReference type="PANTHER" id="PTHR13414">
    <property type="entry name" value="HUEL-CATION TRANSPORTER"/>
    <property type="match status" value="1"/>
</dbReference>
<dbReference type="SUPFAM" id="SSF161111">
    <property type="entry name" value="Cation efflux protein transmembrane domain-like"/>
    <property type="match status" value="1"/>
</dbReference>
<dbReference type="PANTHER" id="PTHR13414:SF9">
    <property type="entry name" value="PROTON-COUPLED ZINC ANTIPORTER SLC30A9, MITOCHONDRIAL"/>
    <property type="match status" value="1"/>
</dbReference>
<sequence>MWELLKKGNKSSGISALGNVGIAIVKWIAAVISGSGSMLATAIHSTADALNQGMVYFGSALAEKEPTKRFPTGFNRVVNLFVLLAVIIISIMAYETIHTGWEIIKHPQEAKNFWLNVIILVISITVDGYVLIKVMKEIVEGSDDDTSEQGFIKTVLQNVKYSAPPTRLVFYEDIVATLGAFVALVAVVIAHYTGNFIVDGIGTILIGVLLIGIAIKIGYENTIGLVGVSAPKKVKDRVAKIILDHSKVVDIHKLRVLQEGRQYHVEGYIELEKGMSLADADDIKFEVVDLLLEDKDIDDATIGVIESDDQQSYKLNEENEGE</sequence>
<evidence type="ECO:0000256" key="3">
    <source>
        <dbReference type="ARBA" id="ARBA00022692"/>
    </source>
</evidence>
<dbReference type="Pfam" id="PF01545">
    <property type="entry name" value="Cation_efflux"/>
    <property type="match status" value="1"/>
</dbReference>
<dbReference type="InterPro" id="IPR058533">
    <property type="entry name" value="Cation_efflux_TM"/>
</dbReference>
<dbReference type="NCBIfam" id="TIGR01297">
    <property type="entry name" value="CDF"/>
    <property type="match status" value="1"/>
</dbReference>
<evidence type="ECO:0000259" key="8">
    <source>
        <dbReference type="Pfam" id="PF16916"/>
    </source>
</evidence>
<reference evidence="9 10" key="1">
    <citation type="submission" date="2016-10" db="EMBL/GenBank/DDBJ databases">
        <authorList>
            <person name="de Groot N.N."/>
        </authorList>
    </citation>
    <scope>NUCLEOTIDE SEQUENCE [LARGE SCALE GENOMIC DNA]</scope>
    <source>
        <strain evidence="9 10">DSM 21633</strain>
    </source>
</reference>
<dbReference type="GO" id="GO:0006829">
    <property type="term" value="P:zinc ion transport"/>
    <property type="evidence" value="ECO:0007669"/>
    <property type="project" value="InterPro"/>
</dbReference>
<feature type="transmembrane region" description="Helical" evidence="6">
    <location>
        <begin position="114"/>
        <end position="132"/>
    </location>
</feature>
<keyword evidence="3 6" id="KW-0812">Transmembrane</keyword>
<dbReference type="EMBL" id="FOES01000010">
    <property type="protein sequence ID" value="SEQ28007.1"/>
    <property type="molecule type" value="Genomic_DNA"/>
</dbReference>
<dbReference type="SUPFAM" id="SSF160240">
    <property type="entry name" value="Cation efflux protein cytoplasmic domain-like"/>
    <property type="match status" value="1"/>
</dbReference>
<evidence type="ECO:0000313" key="9">
    <source>
        <dbReference type="EMBL" id="SEQ28007.1"/>
    </source>
</evidence>
<dbReference type="InterPro" id="IPR027470">
    <property type="entry name" value="Cation_efflux_CTD"/>
</dbReference>
<dbReference type="OrthoDB" id="9806522at2"/>
<evidence type="ECO:0000256" key="2">
    <source>
        <dbReference type="ARBA" id="ARBA00022448"/>
    </source>
</evidence>
<feature type="transmembrane region" description="Helical" evidence="6">
    <location>
        <begin position="77"/>
        <end position="94"/>
    </location>
</feature>
<dbReference type="AlphaFoldDB" id="A0A1H9EQY4"/>
<dbReference type="InterPro" id="IPR002524">
    <property type="entry name" value="Cation_efflux"/>
</dbReference>
<accession>A0A1H9EQY4</accession>
<keyword evidence="4 6" id="KW-1133">Transmembrane helix</keyword>
<evidence type="ECO:0000256" key="6">
    <source>
        <dbReference type="SAM" id="Phobius"/>
    </source>
</evidence>
<name>A0A1H9EQY4_9BACI</name>
<feature type="transmembrane region" description="Helical" evidence="6">
    <location>
        <begin position="196"/>
        <end position="215"/>
    </location>
</feature>
<dbReference type="InterPro" id="IPR036837">
    <property type="entry name" value="Cation_efflux_CTD_sf"/>
</dbReference>
<feature type="domain" description="Cation efflux protein transmembrane" evidence="7">
    <location>
        <begin position="14"/>
        <end position="222"/>
    </location>
</feature>
<evidence type="ECO:0000256" key="5">
    <source>
        <dbReference type="ARBA" id="ARBA00023136"/>
    </source>
</evidence>
<dbReference type="Pfam" id="PF16916">
    <property type="entry name" value="ZT_dimer"/>
    <property type="match status" value="1"/>
</dbReference>
<dbReference type="Gene3D" id="3.30.70.1350">
    <property type="entry name" value="Cation efflux protein, cytoplasmic domain"/>
    <property type="match status" value="1"/>
</dbReference>
<comment type="subcellular location">
    <subcellularLocation>
        <location evidence="1">Membrane</location>
        <topology evidence="1">Multi-pass membrane protein</topology>
    </subcellularLocation>
</comment>
<dbReference type="GO" id="GO:0016020">
    <property type="term" value="C:membrane"/>
    <property type="evidence" value="ECO:0007669"/>
    <property type="project" value="UniProtKB-SubCell"/>
</dbReference>
<proteinExistence type="predicted"/>